<dbReference type="Gene3D" id="1.20.120.1240">
    <property type="entry name" value="Dynamin, middle domain"/>
    <property type="match status" value="1"/>
</dbReference>
<reference evidence="6" key="1">
    <citation type="submission" date="2021-01" db="EMBL/GenBank/DDBJ databases">
        <authorList>
            <person name="Corre E."/>
            <person name="Pelletier E."/>
            <person name="Niang G."/>
            <person name="Scheremetjew M."/>
            <person name="Finn R."/>
            <person name="Kale V."/>
            <person name="Holt S."/>
            <person name="Cochrane G."/>
            <person name="Meng A."/>
            <person name="Brown T."/>
            <person name="Cohen L."/>
        </authorList>
    </citation>
    <scope>NUCLEOTIDE SEQUENCE</scope>
    <source>
        <strain evidence="6">RCC733</strain>
    </source>
</reference>
<dbReference type="GO" id="GO:0016020">
    <property type="term" value="C:membrane"/>
    <property type="evidence" value="ECO:0007669"/>
    <property type="project" value="TreeGrafter"/>
</dbReference>
<dbReference type="InterPro" id="IPR027417">
    <property type="entry name" value="P-loop_NTPase"/>
</dbReference>
<evidence type="ECO:0000259" key="5">
    <source>
        <dbReference type="PROSITE" id="PS51718"/>
    </source>
</evidence>
<dbReference type="InterPro" id="IPR022812">
    <property type="entry name" value="Dynamin"/>
</dbReference>
<dbReference type="GO" id="GO:0005525">
    <property type="term" value="F:GTP binding"/>
    <property type="evidence" value="ECO:0007669"/>
    <property type="project" value="UniProtKB-KW"/>
</dbReference>
<evidence type="ECO:0000313" key="6">
    <source>
        <dbReference type="EMBL" id="CAD9392969.1"/>
    </source>
</evidence>
<dbReference type="PANTHER" id="PTHR11566:SF223">
    <property type="entry name" value="PROTEIN 1C, PUTATIVE, EXPRESSED-RELATED"/>
    <property type="match status" value="1"/>
</dbReference>
<dbReference type="SMART" id="SM00053">
    <property type="entry name" value="DYNc"/>
    <property type="match status" value="1"/>
</dbReference>
<protein>
    <submittedName>
        <fullName evidence="6">Uncharacterized protein</fullName>
    </submittedName>
</protein>
<dbReference type="AlphaFoldDB" id="A0A7S2FHQ2"/>
<dbReference type="Pfam" id="PF01031">
    <property type="entry name" value="Dynamin_M"/>
    <property type="match status" value="1"/>
</dbReference>
<dbReference type="SUPFAM" id="SSF52540">
    <property type="entry name" value="P-loop containing nucleoside triphosphate hydrolases"/>
    <property type="match status" value="1"/>
</dbReference>
<dbReference type="GO" id="GO:0003924">
    <property type="term" value="F:GTPase activity"/>
    <property type="evidence" value="ECO:0007669"/>
    <property type="project" value="InterPro"/>
</dbReference>
<proteinExistence type="inferred from homology"/>
<dbReference type="CDD" id="cd08771">
    <property type="entry name" value="DLP_1"/>
    <property type="match status" value="1"/>
</dbReference>
<dbReference type="InterPro" id="IPR001401">
    <property type="entry name" value="Dynamin_GTPase"/>
</dbReference>
<feature type="domain" description="Dynamin-type G" evidence="5">
    <location>
        <begin position="44"/>
        <end position="311"/>
    </location>
</feature>
<dbReference type="GO" id="GO:0008017">
    <property type="term" value="F:microtubule binding"/>
    <property type="evidence" value="ECO:0007669"/>
    <property type="project" value="TreeGrafter"/>
</dbReference>
<keyword evidence="2 3" id="KW-0342">GTP-binding</keyword>
<name>A0A7S2FHQ2_9CHLO</name>
<dbReference type="GO" id="GO:0005737">
    <property type="term" value="C:cytoplasm"/>
    <property type="evidence" value="ECO:0007669"/>
    <property type="project" value="TreeGrafter"/>
</dbReference>
<dbReference type="PRINTS" id="PR00195">
    <property type="entry name" value="DYNAMIN"/>
</dbReference>
<dbReference type="GO" id="GO:0005874">
    <property type="term" value="C:microtubule"/>
    <property type="evidence" value="ECO:0007669"/>
    <property type="project" value="TreeGrafter"/>
</dbReference>
<dbReference type="InterPro" id="IPR030381">
    <property type="entry name" value="G_DYNAMIN_dom"/>
</dbReference>
<evidence type="ECO:0000259" key="4">
    <source>
        <dbReference type="PROSITE" id="PS51388"/>
    </source>
</evidence>
<dbReference type="InterPro" id="IPR003130">
    <property type="entry name" value="GED"/>
</dbReference>
<sequence length="648" mass="70095">MSLGETGLLKLVNKLQASCTLLGDTGSGDSADGAAGGVELPSLWEALPSIVVVGGQSSGKSSVLEAVVGHDFLPRGSGIVTRRPLLLQLIQTTSAEEEYGTFLHKKNQKFHDYEQIRREIDAETHRSLGKYSISSDPINLTIRSPSVPNLTLVDLPGLTKVAVEGQPASIVRDIENMARQFIQGKNAIILAVTPANADVATSDALRLAKEVDPAGERTIGVLTKLDIMDRGTDAHLILTNRNATLKHGWIGIVNRSQADIDGKKNLASARRAEMEFFTSHPAYRGLHNVGTPALSKKLSTFLEKTIRDQIPHIQNFVLEGIQALQAELRSLGGPAMASRGEMLHMVLTLCREFDRAYETLLDRGKNGGESILGVFESGLKDSIHKQNFKGIFSLANVATTINEADGYQPHLIAPEMGYRRLIEQGLGLLRAPCERCVDDIHQLLCGMVQRVVGENVPMLNSFRVLKAEVLSASLKTLDKLKEEAKAMVVTMVEMEKSYLTAEFFRNLEATEAAAGGAPAAAAAPAGEAAQSSSTAAGISSDFEEKHLRRIGAHCSAYVKSVVMQMRQTVPKACVYCQVQASRGSLLEALTTKVASAAVDSVSSIHSNKEKDYLARLLEEDESVARRRDACARRLELLNKARDDIAAAL</sequence>
<evidence type="ECO:0000256" key="2">
    <source>
        <dbReference type="ARBA" id="ARBA00023134"/>
    </source>
</evidence>
<comment type="similarity">
    <text evidence="3">Belongs to the TRAFAC class dynamin-like GTPase superfamily. Dynamin/Fzo/YdjA family.</text>
</comment>
<gene>
    <name evidence="6" type="ORF">PPRO1471_LOCUS8116</name>
</gene>
<dbReference type="Pfam" id="PF00350">
    <property type="entry name" value="Dynamin_N"/>
    <property type="match status" value="1"/>
</dbReference>
<feature type="domain" description="GED" evidence="4">
    <location>
        <begin position="547"/>
        <end position="648"/>
    </location>
</feature>
<dbReference type="EMBL" id="HBGR01012175">
    <property type="protein sequence ID" value="CAD9392969.1"/>
    <property type="molecule type" value="Transcribed_RNA"/>
</dbReference>
<dbReference type="InterPro" id="IPR000375">
    <property type="entry name" value="Dynamin_stalk"/>
</dbReference>
<accession>A0A7S2FHQ2</accession>
<dbReference type="Gene3D" id="3.40.50.300">
    <property type="entry name" value="P-loop containing nucleotide triphosphate hydrolases"/>
    <property type="match status" value="1"/>
</dbReference>
<evidence type="ECO:0000256" key="3">
    <source>
        <dbReference type="RuleBase" id="RU003932"/>
    </source>
</evidence>
<dbReference type="InterPro" id="IPR019762">
    <property type="entry name" value="Dynamin_GTPase_CS"/>
</dbReference>
<dbReference type="PROSITE" id="PS00410">
    <property type="entry name" value="G_DYNAMIN_1"/>
    <property type="match status" value="1"/>
</dbReference>
<organism evidence="6">
    <name type="scientific">Pycnococcus provasolii</name>
    <dbReference type="NCBI Taxonomy" id="41880"/>
    <lineage>
        <taxon>Eukaryota</taxon>
        <taxon>Viridiplantae</taxon>
        <taxon>Chlorophyta</taxon>
        <taxon>Pseudoscourfieldiophyceae</taxon>
        <taxon>Pseudoscourfieldiales</taxon>
        <taxon>Pycnococcaceae</taxon>
        <taxon>Pycnococcus</taxon>
    </lineage>
</organism>
<dbReference type="PANTHER" id="PTHR11566">
    <property type="entry name" value="DYNAMIN"/>
    <property type="match status" value="1"/>
</dbReference>
<dbReference type="InterPro" id="IPR045063">
    <property type="entry name" value="Dynamin_N"/>
</dbReference>
<dbReference type="PROSITE" id="PS51718">
    <property type="entry name" value="G_DYNAMIN_2"/>
    <property type="match status" value="1"/>
</dbReference>
<keyword evidence="1 3" id="KW-0547">Nucleotide-binding</keyword>
<evidence type="ECO:0000256" key="1">
    <source>
        <dbReference type="ARBA" id="ARBA00022741"/>
    </source>
</evidence>
<dbReference type="InterPro" id="IPR020850">
    <property type="entry name" value="GED_dom"/>
</dbReference>
<dbReference type="Pfam" id="PF02212">
    <property type="entry name" value="GED"/>
    <property type="match status" value="1"/>
</dbReference>
<dbReference type="SMART" id="SM00302">
    <property type="entry name" value="GED"/>
    <property type="match status" value="1"/>
</dbReference>
<dbReference type="PROSITE" id="PS51388">
    <property type="entry name" value="GED"/>
    <property type="match status" value="1"/>
</dbReference>